<accession>A0A2P2PAY7</accession>
<feature type="chain" id="PRO_5015161867" description="Transmembrane protein" evidence="2">
    <location>
        <begin position="25"/>
        <end position="141"/>
    </location>
</feature>
<dbReference type="EMBL" id="GGEC01071436">
    <property type="protein sequence ID" value="MBX51920.1"/>
    <property type="molecule type" value="Transcribed_RNA"/>
</dbReference>
<protein>
    <recommendedName>
        <fullName evidence="4">Transmembrane protein</fullName>
    </recommendedName>
</protein>
<proteinExistence type="predicted"/>
<dbReference type="PANTHER" id="PTHR35718:SF1">
    <property type="entry name" value="EXPRESSED PROTEIN"/>
    <property type="match status" value="1"/>
</dbReference>
<keyword evidence="1" id="KW-0812">Transmembrane</keyword>
<sequence>MAPNMASSFLFFSSLTLLLFIATGQDRAPHGLAYESPVAFSPSAVEFFHPKTQEPAARNPCAPSSASNCSPLPVAAQVLASKAQESKAPTSQNGRNRLGASGIAGVVFGLAFVVLLAMGAYHFLITRRNNLNRGVSVQPDA</sequence>
<evidence type="ECO:0008006" key="4">
    <source>
        <dbReference type="Google" id="ProtNLM"/>
    </source>
</evidence>
<dbReference type="PANTHER" id="PTHR35718">
    <property type="entry name" value="EXPRESSED PROTEIN"/>
    <property type="match status" value="1"/>
</dbReference>
<keyword evidence="1" id="KW-1133">Transmembrane helix</keyword>
<dbReference type="AlphaFoldDB" id="A0A2P2PAY7"/>
<evidence type="ECO:0000313" key="3">
    <source>
        <dbReference type="EMBL" id="MBX51920.1"/>
    </source>
</evidence>
<feature type="transmembrane region" description="Helical" evidence="1">
    <location>
        <begin position="103"/>
        <end position="124"/>
    </location>
</feature>
<evidence type="ECO:0000256" key="2">
    <source>
        <dbReference type="SAM" id="SignalP"/>
    </source>
</evidence>
<keyword evidence="2" id="KW-0732">Signal</keyword>
<keyword evidence="1" id="KW-0472">Membrane</keyword>
<reference evidence="3" key="1">
    <citation type="submission" date="2018-02" db="EMBL/GenBank/DDBJ databases">
        <title>Rhizophora mucronata_Transcriptome.</title>
        <authorList>
            <person name="Meera S.P."/>
            <person name="Sreeshan A."/>
            <person name="Augustine A."/>
        </authorList>
    </citation>
    <scope>NUCLEOTIDE SEQUENCE</scope>
    <source>
        <tissue evidence="3">Leaf</tissue>
    </source>
</reference>
<evidence type="ECO:0000256" key="1">
    <source>
        <dbReference type="SAM" id="Phobius"/>
    </source>
</evidence>
<dbReference type="CDD" id="cd12087">
    <property type="entry name" value="TM_EGFR-like"/>
    <property type="match status" value="1"/>
</dbReference>
<organism evidence="3">
    <name type="scientific">Rhizophora mucronata</name>
    <name type="common">Asiatic mangrove</name>
    <dbReference type="NCBI Taxonomy" id="61149"/>
    <lineage>
        <taxon>Eukaryota</taxon>
        <taxon>Viridiplantae</taxon>
        <taxon>Streptophyta</taxon>
        <taxon>Embryophyta</taxon>
        <taxon>Tracheophyta</taxon>
        <taxon>Spermatophyta</taxon>
        <taxon>Magnoliopsida</taxon>
        <taxon>eudicotyledons</taxon>
        <taxon>Gunneridae</taxon>
        <taxon>Pentapetalae</taxon>
        <taxon>rosids</taxon>
        <taxon>fabids</taxon>
        <taxon>Malpighiales</taxon>
        <taxon>Rhizophoraceae</taxon>
        <taxon>Rhizophora</taxon>
    </lineage>
</organism>
<name>A0A2P2PAY7_RHIMU</name>
<feature type="signal peptide" evidence="2">
    <location>
        <begin position="1"/>
        <end position="24"/>
    </location>
</feature>